<feature type="domain" description="Cyclic nucleotide-binding" evidence="3">
    <location>
        <begin position="132"/>
        <end position="250"/>
    </location>
</feature>
<dbReference type="PANTHER" id="PTHR45638:SF19">
    <property type="entry name" value="CYCLIC NUCLEOTIDE-BINDING DOMAIN-CONTAINING PROTEIN"/>
    <property type="match status" value="1"/>
</dbReference>
<sequence>MTNTLMGNLLAHNWTGIIKPENFTEEVLFMLTMLFGFLMHIMIFFGQLMALYMKKMGDQFHFSSKLGVIGRMLDDWDVSRNTKEEVIEKYNKLWEKMYGNKVMPSSFHNLPKSLRGDCAVDIFWYCFKHSYLLRDLDFPVLKNLSLRMKHEFYMPGEYLYKCGQFKTKMYYIVTGVVEVVGGNERSSSMISFSDGTVLGEISCLMALKSIVTLRCATYTNVQSVDMKSLSRLMIKHEGVNKEFNRKLNSRLQLARE</sequence>
<evidence type="ECO:0000256" key="2">
    <source>
        <dbReference type="SAM" id="Phobius"/>
    </source>
</evidence>
<dbReference type="GO" id="GO:0005221">
    <property type="term" value="F:intracellularly cyclic nucleotide-activated monoatomic cation channel activity"/>
    <property type="evidence" value="ECO:0007669"/>
    <property type="project" value="InterPro"/>
</dbReference>
<dbReference type="InterPro" id="IPR000595">
    <property type="entry name" value="cNMP-bd_dom"/>
</dbReference>
<keyword evidence="1" id="KW-1071">Ligand-gated ion channel</keyword>
<reference evidence="4 5" key="1">
    <citation type="journal article" date="2024" name="BMC Genomics">
        <title>De novo assembly and annotation of Popillia japonica's genome with initial clues to its potential as an invasive pest.</title>
        <authorList>
            <person name="Cucini C."/>
            <person name="Boschi S."/>
            <person name="Funari R."/>
            <person name="Cardaioli E."/>
            <person name="Iannotti N."/>
            <person name="Marturano G."/>
            <person name="Paoli F."/>
            <person name="Bruttini M."/>
            <person name="Carapelli A."/>
            <person name="Frati F."/>
            <person name="Nardi F."/>
        </authorList>
    </citation>
    <scope>NUCLEOTIDE SEQUENCE [LARGE SCALE GENOMIC DNA]</scope>
    <source>
        <strain evidence="4">DMR45628</strain>
    </source>
</reference>
<keyword evidence="5" id="KW-1185">Reference proteome</keyword>
<evidence type="ECO:0000313" key="4">
    <source>
        <dbReference type="EMBL" id="KAK9693395.1"/>
    </source>
</evidence>
<protein>
    <submittedName>
        <fullName evidence="4">Cyclic nucleotide-binding domain</fullName>
    </submittedName>
</protein>
<dbReference type="Proteomes" id="UP001458880">
    <property type="component" value="Unassembled WGS sequence"/>
</dbReference>
<keyword evidence="2" id="KW-0472">Membrane</keyword>
<dbReference type="PANTHER" id="PTHR45638">
    <property type="entry name" value="CYCLIC NUCLEOTIDE-GATED CATION CHANNEL SUBUNIT A"/>
    <property type="match status" value="1"/>
</dbReference>
<evidence type="ECO:0000313" key="5">
    <source>
        <dbReference type="Proteomes" id="UP001458880"/>
    </source>
</evidence>
<dbReference type="PROSITE" id="PS50042">
    <property type="entry name" value="CNMP_BINDING_3"/>
    <property type="match status" value="1"/>
</dbReference>
<evidence type="ECO:0000259" key="3">
    <source>
        <dbReference type="PROSITE" id="PS50042"/>
    </source>
</evidence>
<evidence type="ECO:0000256" key="1">
    <source>
        <dbReference type="ARBA" id="ARBA00023286"/>
    </source>
</evidence>
<keyword evidence="2" id="KW-0812">Transmembrane</keyword>
<keyword evidence="1" id="KW-0407">Ion channel</keyword>
<dbReference type="AlphaFoldDB" id="A0AAW1ITQ0"/>
<accession>A0AAW1ITQ0</accession>
<dbReference type="Pfam" id="PF00027">
    <property type="entry name" value="cNMP_binding"/>
    <property type="match status" value="1"/>
</dbReference>
<dbReference type="GO" id="GO:0044877">
    <property type="term" value="F:protein-containing complex binding"/>
    <property type="evidence" value="ECO:0007669"/>
    <property type="project" value="TreeGrafter"/>
</dbReference>
<gene>
    <name evidence="4" type="ORF">QE152_g34224</name>
</gene>
<dbReference type="InterPro" id="IPR050866">
    <property type="entry name" value="CNG_cation_channel"/>
</dbReference>
<dbReference type="GO" id="GO:0005249">
    <property type="term" value="F:voltage-gated potassium channel activity"/>
    <property type="evidence" value="ECO:0007669"/>
    <property type="project" value="TreeGrafter"/>
</dbReference>
<dbReference type="SUPFAM" id="SSF51206">
    <property type="entry name" value="cAMP-binding domain-like"/>
    <property type="match status" value="1"/>
</dbReference>
<comment type="caution">
    <text evidence="4">The sequence shown here is derived from an EMBL/GenBank/DDBJ whole genome shotgun (WGS) entry which is preliminary data.</text>
</comment>
<keyword evidence="1" id="KW-0813">Transport</keyword>
<organism evidence="4 5">
    <name type="scientific">Popillia japonica</name>
    <name type="common">Japanese beetle</name>
    <dbReference type="NCBI Taxonomy" id="7064"/>
    <lineage>
        <taxon>Eukaryota</taxon>
        <taxon>Metazoa</taxon>
        <taxon>Ecdysozoa</taxon>
        <taxon>Arthropoda</taxon>
        <taxon>Hexapoda</taxon>
        <taxon>Insecta</taxon>
        <taxon>Pterygota</taxon>
        <taxon>Neoptera</taxon>
        <taxon>Endopterygota</taxon>
        <taxon>Coleoptera</taxon>
        <taxon>Polyphaga</taxon>
        <taxon>Scarabaeiformia</taxon>
        <taxon>Scarabaeidae</taxon>
        <taxon>Rutelinae</taxon>
        <taxon>Popillia</taxon>
    </lineage>
</organism>
<dbReference type="Gene3D" id="2.60.120.10">
    <property type="entry name" value="Jelly Rolls"/>
    <property type="match status" value="1"/>
</dbReference>
<dbReference type="InterPro" id="IPR014710">
    <property type="entry name" value="RmlC-like_jellyroll"/>
</dbReference>
<keyword evidence="2" id="KW-1133">Transmembrane helix</keyword>
<dbReference type="EMBL" id="JASPKY010000543">
    <property type="protein sequence ID" value="KAK9693395.1"/>
    <property type="molecule type" value="Genomic_DNA"/>
</dbReference>
<feature type="transmembrane region" description="Helical" evidence="2">
    <location>
        <begin position="27"/>
        <end position="52"/>
    </location>
</feature>
<proteinExistence type="predicted"/>
<keyword evidence="1" id="KW-0406">Ion transport</keyword>
<name>A0AAW1ITQ0_POPJA</name>
<dbReference type="InterPro" id="IPR018490">
    <property type="entry name" value="cNMP-bd_dom_sf"/>
</dbReference>